<sequence length="93" mass="10494">MNDIANILSDLEESNLSVKDGLHYGAHIALYDPQANLSHSKALLHFHRGDLPIKYIIRWNRVAVANNKSAIVAILSDNGYSYMSTRRINNRNC</sequence>
<dbReference type="SUPFAM" id="SSF53032">
    <property type="entry name" value="tRNA-intron endonuclease catalytic domain-like"/>
    <property type="match status" value="1"/>
</dbReference>
<evidence type="ECO:0000259" key="4">
    <source>
        <dbReference type="Pfam" id="PF01974"/>
    </source>
</evidence>
<protein>
    <recommendedName>
        <fullName evidence="2">tRNA-intron lyase</fullName>
        <ecNumber evidence="2">4.6.1.16</ecNumber>
    </recommendedName>
</protein>
<dbReference type="InterPro" id="IPR011856">
    <property type="entry name" value="tRNA_endonuc-like_dom_sf"/>
</dbReference>
<reference evidence="5 6" key="2">
    <citation type="journal article" date="2013" name="PLoS ONE">
        <title>Whole genome mapping and re-organization of the nuclear and mitochondrial genomes of Babesia microti isolates.</title>
        <authorList>
            <person name="Cornillot E."/>
            <person name="Dassouli A."/>
            <person name="Garg A."/>
            <person name="Pachikara N."/>
            <person name="Randazzo S."/>
            <person name="Depoix D."/>
            <person name="Carcy B."/>
            <person name="Delbecq S."/>
            <person name="Frutos R."/>
            <person name="Silva J.C."/>
            <person name="Sutton R."/>
            <person name="Krause P.J."/>
            <person name="Mamoun C.B."/>
        </authorList>
    </citation>
    <scope>NUCLEOTIDE SEQUENCE [LARGE SCALE GENOMIC DNA]</scope>
    <source>
        <strain evidence="5 6">RI</strain>
    </source>
</reference>
<comment type="similarity">
    <text evidence="1">Belongs to the tRNA-intron endonuclease family.</text>
</comment>
<dbReference type="GO" id="GO:0000213">
    <property type="term" value="F:tRNA-intron lyase activity"/>
    <property type="evidence" value="ECO:0007669"/>
    <property type="project" value="UniProtKB-EC"/>
</dbReference>
<dbReference type="InterPro" id="IPR036167">
    <property type="entry name" value="tRNA_intron_Endo_cat-like_sf"/>
</dbReference>
<evidence type="ECO:0000256" key="2">
    <source>
        <dbReference type="ARBA" id="ARBA00012573"/>
    </source>
</evidence>
<reference evidence="5 6" key="3">
    <citation type="journal article" date="2016" name="Sci. Rep.">
        <title>Genome-wide diversity and gene expression profiling of Babesia microti isolates identify polymorphic genes that mediate host-pathogen interactions.</title>
        <authorList>
            <person name="Silva J.C."/>
            <person name="Cornillot E."/>
            <person name="McCracken C."/>
            <person name="Usmani-Brown S."/>
            <person name="Dwivedi A."/>
            <person name="Ifeonu O.O."/>
            <person name="Crabtree J."/>
            <person name="Gotia H.T."/>
            <person name="Virji A.Z."/>
            <person name="Reynes C."/>
            <person name="Colinge J."/>
            <person name="Kumar V."/>
            <person name="Lawres L."/>
            <person name="Pazzi J.E."/>
            <person name="Pablo J.V."/>
            <person name="Hung C."/>
            <person name="Brancato J."/>
            <person name="Kumari P."/>
            <person name="Orvis J."/>
            <person name="Tretina K."/>
            <person name="Chibucos M."/>
            <person name="Ott S."/>
            <person name="Sadzewicz L."/>
            <person name="Sengamalay N."/>
            <person name="Shetty A.C."/>
            <person name="Su Q."/>
            <person name="Tallon L."/>
            <person name="Fraser C.M."/>
            <person name="Frutos R."/>
            <person name="Molina D.M."/>
            <person name="Krause P.J."/>
            <person name="Ben Mamoun C."/>
        </authorList>
    </citation>
    <scope>NUCLEOTIDE SEQUENCE [LARGE SCALE GENOMIC DNA]</scope>
    <source>
        <strain evidence="5 6">RI</strain>
    </source>
</reference>
<dbReference type="EC" id="4.6.1.16" evidence="2"/>
<name>A0A1R4ACB0_BABMR</name>
<dbReference type="AlphaFoldDB" id="A0A1R4ACB0"/>
<dbReference type="GeneID" id="24425460"/>
<evidence type="ECO:0000256" key="1">
    <source>
        <dbReference type="ARBA" id="ARBA00008078"/>
    </source>
</evidence>
<dbReference type="RefSeq" id="XP_021338770.1">
    <property type="nucleotide sequence ID" value="XM_021482226.1"/>
</dbReference>
<dbReference type="Gene3D" id="3.40.1350.10">
    <property type="match status" value="1"/>
</dbReference>
<dbReference type="Proteomes" id="UP000002899">
    <property type="component" value="Chromosome III"/>
</dbReference>
<evidence type="ECO:0000313" key="6">
    <source>
        <dbReference type="Proteomes" id="UP000002899"/>
    </source>
</evidence>
<keyword evidence="6" id="KW-1185">Reference proteome</keyword>
<dbReference type="GO" id="GO:0006388">
    <property type="term" value="P:tRNA splicing, via endonucleolytic cleavage and ligation"/>
    <property type="evidence" value="ECO:0007669"/>
    <property type="project" value="InterPro"/>
</dbReference>
<dbReference type="VEuPathDB" id="PiroplasmaDB:BMR1_03g04065"/>
<reference evidence="5 6" key="1">
    <citation type="journal article" date="2012" name="Nucleic Acids Res.">
        <title>Sequencing of the smallest Apicomplexan genome from the human pathogen Babesia microti.</title>
        <authorList>
            <person name="Cornillot E."/>
            <person name="Hadj-Kaddour K."/>
            <person name="Dassouli A."/>
            <person name="Noel B."/>
            <person name="Ranwez V."/>
            <person name="Vacherie B."/>
            <person name="Augagneur Y."/>
            <person name="Bres V."/>
            <person name="Duclos A."/>
            <person name="Randazzo S."/>
            <person name="Carcy B."/>
            <person name="Debierre-Grockiego F."/>
            <person name="Delbecq S."/>
            <person name="Moubri-Menage K."/>
            <person name="Shams-Eldin H."/>
            <person name="Usmani-Brown S."/>
            <person name="Bringaud F."/>
            <person name="Wincker P."/>
            <person name="Vivares C.P."/>
            <person name="Schwarz R.T."/>
            <person name="Schetters T.P."/>
            <person name="Krause P.J."/>
            <person name="Gorenflot A."/>
            <person name="Berry V."/>
            <person name="Barbe V."/>
            <person name="Ben Mamoun C."/>
        </authorList>
    </citation>
    <scope>NUCLEOTIDE SEQUENCE [LARGE SCALE GENOMIC DNA]</scope>
    <source>
        <strain evidence="5 6">RI</strain>
    </source>
</reference>
<comment type="catalytic activity">
    <reaction evidence="3">
        <text>pretRNA = a 3'-half-tRNA molecule with a 5'-OH end + a 5'-half-tRNA molecule with a 2',3'-cyclic phosphate end + an intron with a 2',3'-cyclic phosphate and a 5'-hydroxyl terminus.</text>
        <dbReference type="EC" id="4.6.1.16"/>
    </reaction>
</comment>
<proteinExistence type="inferred from homology"/>
<evidence type="ECO:0000256" key="3">
    <source>
        <dbReference type="ARBA" id="ARBA00034031"/>
    </source>
</evidence>
<dbReference type="EMBL" id="LN871598">
    <property type="protein sequence ID" value="SJK86636.1"/>
    <property type="molecule type" value="Genomic_DNA"/>
</dbReference>
<accession>A0A1R4ACB0</accession>
<dbReference type="GO" id="GO:0005634">
    <property type="term" value="C:nucleus"/>
    <property type="evidence" value="ECO:0007669"/>
    <property type="project" value="UniProtKB-ARBA"/>
</dbReference>
<dbReference type="InterPro" id="IPR006677">
    <property type="entry name" value="tRNA_intron_Endonuc_cat-like"/>
</dbReference>
<dbReference type="KEGG" id="bmic:BMR1_03g04065"/>
<organism evidence="5 6">
    <name type="scientific">Babesia microti (strain RI)</name>
    <dbReference type="NCBI Taxonomy" id="1133968"/>
    <lineage>
        <taxon>Eukaryota</taxon>
        <taxon>Sar</taxon>
        <taxon>Alveolata</taxon>
        <taxon>Apicomplexa</taxon>
        <taxon>Aconoidasida</taxon>
        <taxon>Piroplasmida</taxon>
        <taxon>Babesiidae</taxon>
        <taxon>Babesia</taxon>
    </lineage>
</organism>
<evidence type="ECO:0000313" key="5">
    <source>
        <dbReference type="EMBL" id="SJK86636.1"/>
    </source>
</evidence>
<dbReference type="Pfam" id="PF01974">
    <property type="entry name" value="tRNA_int_endo"/>
    <property type="match status" value="1"/>
</dbReference>
<feature type="domain" description="tRNA intron endonuclease catalytic" evidence="4">
    <location>
        <begin position="7"/>
        <end position="79"/>
    </location>
</feature>
<dbReference type="GO" id="GO:0003676">
    <property type="term" value="F:nucleic acid binding"/>
    <property type="evidence" value="ECO:0007669"/>
    <property type="project" value="InterPro"/>
</dbReference>